<dbReference type="InterPro" id="IPR058058">
    <property type="entry name" value="CBU_0592-like"/>
</dbReference>
<proteinExistence type="predicted"/>
<feature type="transmembrane region" description="Helical" evidence="1">
    <location>
        <begin position="51"/>
        <end position="70"/>
    </location>
</feature>
<reference evidence="3 4" key="1">
    <citation type="submission" date="2012-03" db="EMBL/GenBank/DDBJ databases">
        <authorList>
            <person name="Harkins D.M."/>
            <person name="Madupu R."/>
            <person name="Durkin A.S."/>
            <person name="Torralba M."/>
            <person name="Methe B."/>
            <person name="Sutton G.G."/>
            <person name="Nelson K.E."/>
        </authorList>
    </citation>
    <scope>NUCLEOTIDE SEQUENCE [LARGE SCALE GENOMIC DNA]</scope>
    <source>
        <strain evidence="3 4">CCUG 2042</strain>
    </source>
</reference>
<keyword evidence="1" id="KW-1133">Transmembrane helix</keyword>
<dbReference type="AlphaFoldDB" id="I3DFU9"/>
<dbReference type="Proteomes" id="UP000006457">
    <property type="component" value="Unassembled WGS sequence"/>
</dbReference>
<sequence length="104" mass="11701">MNIIMEFLGFNSLTVEQLAVLDTTAHIVGFLGMACVVIAFWCVVSEHWKPISLQYNIVNGIGAVLLILSLCVHFNLGSFVIEIFWISISCVGIYKYFRQDKTLI</sequence>
<evidence type="ECO:0000256" key="1">
    <source>
        <dbReference type="SAM" id="Phobius"/>
    </source>
</evidence>
<comment type="caution">
    <text evidence="3">The sequence shown here is derived from an EMBL/GenBank/DDBJ whole genome shotgun (WGS) entry which is preliminary data.</text>
</comment>
<keyword evidence="1" id="KW-0812">Transmembrane</keyword>
<keyword evidence="4" id="KW-1185">Reference proteome</keyword>
<dbReference type="eggNOG" id="ENOG50339N0">
    <property type="taxonomic scope" value="Bacteria"/>
</dbReference>
<dbReference type="Pfam" id="PF26604">
    <property type="entry name" value="CBU_0592"/>
    <property type="match status" value="1"/>
</dbReference>
<name>I3DFU9_9PAST</name>
<accession>I3DFU9</accession>
<dbReference type="EMBL" id="AJSX01000017">
    <property type="protein sequence ID" value="EIJ70592.1"/>
    <property type="molecule type" value="Genomic_DNA"/>
</dbReference>
<evidence type="ECO:0000313" key="3">
    <source>
        <dbReference type="EMBL" id="EIJ70592.1"/>
    </source>
</evidence>
<protein>
    <recommendedName>
        <fullName evidence="2">CBU-0592-like domain-containing protein</fullName>
    </recommendedName>
</protein>
<keyword evidence="1" id="KW-0472">Membrane</keyword>
<dbReference type="RefSeq" id="WP_005759684.1">
    <property type="nucleotide sequence ID" value="NZ_AJSX01000017.1"/>
</dbReference>
<gene>
    <name evidence="3" type="ORF">HMPREF1052_1778</name>
</gene>
<feature type="transmembrane region" description="Helical" evidence="1">
    <location>
        <begin position="76"/>
        <end position="97"/>
    </location>
</feature>
<feature type="domain" description="CBU-0592-like" evidence="2">
    <location>
        <begin position="26"/>
        <end position="99"/>
    </location>
</feature>
<evidence type="ECO:0000313" key="4">
    <source>
        <dbReference type="Proteomes" id="UP000006457"/>
    </source>
</evidence>
<evidence type="ECO:0000259" key="2">
    <source>
        <dbReference type="Pfam" id="PF26604"/>
    </source>
</evidence>
<dbReference type="PATRIC" id="fig|1095749.3.peg.706"/>
<dbReference type="NCBIfam" id="NF047864">
    <property type="entry name" value="CBU_0592_membra"/>
    <property type="match status" value="1"/>
</dbReference>
<feature type="transmembrane region" description="Helical" evidence="1">
    <location>
        <begin position="25"/>
        <end position="44"/>
    </location>
</feature>
<organism evidence="3 4">
    <name type="scientific">Pasteurella bettyae CCUG 2042</name>
    <dbReference type="NCBI Taxonomy" id="1095749"/>
    <lineage>
        <taxon>Bacteria</taxon>
        <taxon>Pseudomonadati</taxon>
        <taxon>Pseudomonadota</taxon>
        <taxon>Gammaproteobacteria</taxon>
        <taxon>Pasteurellales</taxon>
        <taxon>Pasteurellaceae</taxon>
        <taxon>Pasteurella</taxon>
    </lineage>
</organism>